<name>A0A1I3B5W6_9LACT</name>
<dbReference type="OrthoDB" id="2235175at2"/>
<organism evidence="1 2">
    <name type="scientific">Pisciglobus halotolerans</name>
    <dbReference type="NCBI Taxonomy" id="745365"/>
    <lineage>
        <taxon>Bacteria</taxon>
        <taxon>Bacillati</taxon>
        <taxon>Bacillota</taxon>
        <taxon>Bacilli</taxon>
        <taxon>Lactobacillales</taxon>
        <taxon>Carnobacteriaceae</taxon>
    </lineage>
</organism>
<protein>
    <recommendedName>
        <fullName evidence="3">Sakacin A production response regulator</fullName>
    </recommendedName>
</protein>
<proteinExistence type="predicted"/>
<sequence>MEQFKEKGRKARTAFQQIAKLVAAHFEQMEPQRVSSWMNQAQMGTPLFFCYFFFHHAAKHEPTFAIRLLDEKGEAGLSVELSFVERYATDQSPRLQNQVLAVPLEDPVYYALRGADLTQNISSGEANKQELEEKIKNGTIRKVLVKVDIPKIKRFDDPNDLVNEILTGFEYLQPYYRETQKRLN</sequence>
<dbReference type="Proteomes" id="UP000198668">
    <property type="component" value="Unassembled WGS sequence"/>
</dbReference>
<accession>A0A1I3B5W6</accession>
<reference evidence="1 2" key="1">
    <citation type="submission" date="2016-10" db="EMBL/GenBank/DDBJ databases">
        <authorList>
            <person name="de Groot N.N."/>
        </authorList>
    </citation>
    <scope>NUCLEOTIDE SEQUENCE [LARGE SCALE GENOMIC DNA]</scope>
    <source>
        <strain evidence="1 2">DSM 27630</strain>
    </source>
</reference>
<evidence type="ECO:0000313" key="2">
    <source>
        <dbReference type="Proteomes" id="UP000198668"/>
    </source>
</evidence>
<dbReference type="RefSeq" id="WP_092091202.1">
    <property type="nucleotide sequence ID" value="NZ_FOQE01000004.1"/>
</dbReference>
<gene>
    <name evidence="1" type="ORF">SAMN04489868_10411</name>
</gene>
<dbReference type="AlphaFoldDB" id="A0A1I3B5W6"/>
<evidence type="ECO:0008006" key="3">
    <source>
        <dbReference type="Google" id="ProtNLM"/>
    </source>
</evidence>
<dbReference type="EMBL" id="FOQE01000004">
    <property type="protein sequence ID" value="SFH57486.1"/>
    <property type="molecule type" value="Genomic_DNA"/>
</dbReference>
<evidence type="ECO:0000313" key="1">
    <source>
        <dbReference type="EMBL" id="SFH57486.1"/>
    </source>
</evidence>
<keyword evidence="2" id="KW-1185">Reference proteome</keyword>